<dbReference type="Proteomes" id="UP000223913">
    <property type="component" value="Unassembled WGS sequence"/>
</dbReference>
<evidence type="ECO:0000256" key="16">
    <source>
        <dbReference type="ARBA" id="ARBA00023145"/>
    </source>
</evidence>
<evidence type="ECO:0000256" key="2">
    <source>
        <dbReference type="ARBA" id="ARBA00004371"/>
    </source>
</evidence>
<feature type="signal peptide" evidence="21">
    <location>
        <begin position="1"/>
        <end position="21"/>
    </location>
</feature>
<keyword evidence="9" id="KW-0479">Metal-binding</keyword>
<keyword evidence="7" id="KW-0121">Carboxypeptidase</keyword>
<evidence type="ECO:0000256" key="1">
    <source>
        <dbReference type="ARBA" id="ARBA00004240"/>
    </source>
</evidence>
<dbReference type="SUPFAM" id="SSF53187">
    <property type="entry name" value="Zn-dependent exopeptidases"/>
    <property type="match status" value="1"/>
</dbReference>
<dbReference type="PANTHER" id="PTHR12053">
    <property type="entry name" value="PROTEASE FAMILY M28 PLASMA GLUTAMATE CARBOXYPEPTIDASE-RELATED"/>
    <property type="match status" value="1"/>
</dbReference>
<evidence type="ECO:0000256" key="9">
    <source>
        <dbReference type="ARBA" id="ARBA00022723"/>
    </source>
</evidence>
<evidence type="ECO:0000256" key="11">
    <source>
        <dbReference type="ARBA" id="ARBA00022801"/>
    </source>
</evidence>
<dbReference type="InterPro" id="IPR007484">
    <property type="entry name" value="Peptidase_M28"/>
</dbReference>
<dbReference type="InterPro" id="IPR039866">
    <property type="entry name" value="CPQ"/>
</dbReference>
<keyword evidence="18" id="KW-0458">Lysosome</keyword>
<keyword evidence="24" id="KW-1185">Reference proteome</keyword>
<evidence type="ECO:0000256" key="15">
    <source>
        <dbReference type="ARBA" id="ARBA00023049"/>
    </source>
</evidence>
<comment type="subcellular location">
    <subcellularLocation>
        <location evidence="1">Endoplasmic reticulum</location>
    </subcellularLocation>
    <subcellularLocation>
        <location evidence="3">Golgi apparatus</location>
    </subcellularLocation>
    <subcellularLocation>
        <location evidence="2">Lysosome</location>
    </subcellularLocation>
    <subcellularLocation>
        <location evidence="4">Secreted</location>
    </subcellularLocation>
</comment>
<evidence type="ECO:0000256" key="19">
    <source>
        <dbReference type="ARBA" id="ARBA00025833"/>
    </source>
</evidence>
<evidence type="ECO:0000256" key="20">
    <source>
        <dbReference type="ARBA" id="ARBA00033328"/>
    </source>
</evidence>
<feature type="chain" id="PRO_5013356614" description="Carboxypeptidase Q" evidence="21">
    <location>
        <begin position="22"/>
        <end position="529"/>
    </location>
</feature>
<evidence type="ECO:0000256" key="21">
    <source>
        <dbReference type="SAM" id="SignalP"/>
    </source>
</evidence>
<dbReference type="AlphaFoldDB" id="A0A2D0NII2"/>
<keyword evidence="12" id="KW-0256">Endoplasmic reticulum</keyword>
<dbReference type="Gene3D" id="3.50.30.30">
    <property type="match status" value="1"/>
</dbReference>
<evidence type="ECO:0000256" key="10">
    <source>
        <dbReference type="ARBA" id="ARBA00022729"/>
    </source>
</evidence>
<dbReference type="RefSeq" id="WP_099148789.1">
    <property type="nucleotide sequence ID" value="NZ_PDUD01000004.1"/>
</dbReference>
<keyword evidence="17" id="KW-0325">Glycoprotein</keyword>
<organism evidence="23 24">
    <name type="scientific">Flavilitoribacter nigricans (strain ATCC 23147 / DSM 23189 / NBRC 102662 / NCIMB 1420 / SS-2)</name>
    <name type="common">Lewinella nigricans</name>
    <dbReference type="NCBI Taxonomy" id="1122177"/>
    <lineage>
        <taxon>Bacteria</taxon>
        <taxon>Pseudomonadati</taxon>
        <taxon>Bacteroidota</taxon>
        <taxon>Saprospiria</taxon>
        <taxon>Saprospirales</taxon>
        <taxon>Lewinellaceae</taxon>
        <taxon>Flavilitoribacter</taxon>
    </lineage>
</organism>
<evidence type="ECO:0000256" key="18">
    <source>
        <dbReference type="ARBA" id="ARBA00023228"/>
    </source>
</evidence>
<keyword evidence="16" id="KW-0865">Zymogen</keyword>
<dbReference type="GO" id="GO:0005576">
    <property type="term" value="C:extracellular region"/>
    <property type="evidence" value="ECO:0007669"/>
    <property type="project" value="UniProtKB-SubCell"/>
</dbReference>
<gene>
    <name evidence="23" type="ORF">CRP01_04385</name>
</gene>
<evidence type="ECO:0000256" key="3">
    <source>
        <dbReference type="ARBA" id="ARBA00004555"/>
    </source>
</evidence>
<dbReference type="GO" id="GO:0005764">
    <property type="term" value="C:lysosome"/>
    <property type="evidence" value="ECO:0007669"/>
    <property type="project" value="UniProtKB-SubCell"/>
</dbReference>
<name>A0A2D0NII2_FLAN2</name>
<protein>
    <recommendedName>
        <fullName evidence="5">Carboxypeptidase Q</fullName>
    </recommendedName>
    <alternativeName>
        <fullName evidence="20">Plasma glutamate carboxypeptidase</fullName>
    </alternativeName>
</protein>
<evidence type="ECO:0000256" key="14">
    <source>
        <dbReference type="ARBA" id="ARBA00023034"/>
    </source>
</evidence>
<keyword evidence="11" id="KW-0378">Hydrolase</keyword>
<dbReference type="GO" id="GO:0004180">
    <property type="term" value="F:carboxypeptidase activity"/>
    <property type="evidence" value="ECO:0007669"/>
    <property type="project" value="UniProtKB-KW"/>
</dbReference>
<dbReference type="GO" id="GO:0006508">
    <property type="term" value="P:proteolysis"/>
    <property type="evidence" value="ECO:0007669"/>
    <property type="project" value="UniProtKB-KW"/>
</dbReference>
<evidence type="ECO:0000256" key="8">
    <source>
        <dbReference type="ARBA" id="ARBA00022670"/>
    </source>
</evidence>
<evidence type="ECO:0000256" key="13">
    <source>
        <dbReference type="ARBA" id="ARBA00022833"/>
    </source>
</evidence>
<evidence type="ECO:0000256" key="5">
    <source>
        <dbReference type="ARBA" id="ARBA00014116"/>
    </source>
</evidence>
<comment type="subunit">
    <text evidence="19">Homodimer. The monomeric form is inactive while the homodimer is active.</text>
</comment>
<dbReference type="PANTHER" id="PTHR12053:SF3">
    <property type="entry name" value="CARBOXYPEPTIDASE Q"/>
    <property type="match status" value="1"/>
</dbReference>
<keyword evidence="10 21" id="KW-0732">Signal</keyword>
<evidence type="ECO:0000256" key="12">
    <source>
        <dbReference type="ARBA" id="ARBA00022824"/>
    </source>
</evidence>
<keyword evidence="6" id="KW-0964">Secreted</keyword>
<keyword evidence="15" id="KW-0482">Metalloprotease</keyword>
<reference evidence="23 24" key="1">
    <citation type="submission" date="2017-10" db="EMBL/GenBank/DDBJ databases">
        <title>The draft genome sequence of Lewinella nigricans NBRC 102662.</title>
        <authorList>
            <person name="Wang K."/>
        </authorList>
    </citation>
    <scope>NUCLEOTIDE SEQUENCE [LARGE SCALE GENOMIC DNA]</scope>
    <source>
        <strain evidence="23 24">NBRC 102662</strain>
    </source>
</reference>
<keyword evidence="14" id="KW-0333">Golgi apparatus</keyword>
<accession>A0A2D0NII2</accession>
<keyword evidence="13" id="KW-0862">Zinc</keyword>
<dbReference type="OrthoDB" id="9769665at2"/>
<dbReference type="EMBL" id="PDUD01000004">
    <property type="protein sequence ID" value="PHN07999.1"/>
    <property type="molecule type" value="Genomic_DNA"/>
</dbReference>
<proteinExistence type="predicted"/>
<comment type="caution">
    <text evidence="23">The sequence shown here is derived from an EMBL/GenBank/DDBJ whole genome shotgun (WGS) entry which is preliminary data.</text>
</comment>
<dbReference type="Pfam" id="PF04389">
    <property type="entry name" value="Peptidase_M28"/>
    <property type="match status" value="1"/>
</dbReference>
<evidence type="ECO:0000256" key="7">
    <source>
        <dbReference type="ARBA" id="ARBA00022645"/>
    </source>
</evidence>
<dbReference type="GO" id="GO:0070573">
    <property type="term" value="F:metallodipeptidase activity"/>
    <property type="evidence" value="ECO:0007669"/>
    <property type="project" value="InterPro"/>
</dbReference>
<evidence type="ECO:0000313" key="24">
    <source>
        <dbReference type="Proteomes" id="UP000223913"/>
    </source>
</evidence>
<evidence type="ECO:0000256" key="17">
    <source>
        <dbReference type="ARBA" id="ARBA00023180"/>
    </source>
</evidence>
<evidence type="ECO:0000256" key="6">
    <source>
        <dbReference type="ARBA" id="ARBA00022525"/>
    </source>
</evidence>
<evidence type="ECO:0000313" key="23">
    <source>
        <dbReference type="EMBL" id="PHN07999.1"/>
    </source>
</evidence>
<dbReference type="Gene3D" id="3.40.630.10">
    <property type="entry name" value="Zn peptidases"/>
    <property type="match status" value="1"/>
</dbReference>
<evidence type="ECO:0000259" key="22">
    <source>
        <dbReference type="Pfam" id="PF04389"/>
    </source>
</evidence>
<evidence type="ECO:0000256" key="4">
    <source>
        <dbReference type="ARBA" id="ARBA00004613"/>
    </source>
</evidence>
<dbReference type="GO" id="GO:0046872">
    <property type="term" value="F:metal ion binding"/>
    <property type="evidence" value="ECO:0007669"/>
    <property type="project" value="UniProtKB-KW"/>
</dbReference>
<feature type="domain" description="Peptidase M28" evidence="22">
    <location>
        <begin position="291"/>
        <end position="499"/>
    </location>
</feature>
<keyword evidence="8" id="KW-0645">Protease</keyword>
<sequence>MTNRLLVLAFLLVGTFTIATAQEKVNDEINDIIRKHGLDQSQAMEIAGWITDVYGPRLTGSPMLDKATDWAVKTLKEWGMDNVHLEQWGPFGRGWQMNHFEMHATDPSYWPIIAYPKAWSPSVKGEGEVIYLQANDEADLAAYKGKLKGKFVLFDTLRNVDEWFEAPAFRHDSESLLNLANAPEPTPRPRRNFRRLGGFNFNQMLWEFIAEEGPIAVLDRSYKGDLGTVFVSGARTAEGRGQTVDNKVVPQFTLAVEHYNRIFRNLQRGIPVKLSVELDAEYTNEDEMEHNIIAEIPGTDLKDEVVMFGAHFDSWHTGTGATDNGAGSTVMMEAARILMETFKESGEKPRRTLRLALWTGEEQGLLGSRAYAKDHFAEFPPDSYTPQSLKPDQEKISAYYNLDNGTGKVRGVYLQGNEKVAPIFRSWLQPFKDLEAGTLSMSNTGGTDHLAFDAVGIPGFQFIQDPMAYFNRTHHSNMDNLDHLVEADLSQAATIIASFIYHTAMRDEMMPRKPFEVEDEDAADGSGGK</sequence>